<sequence>MVNALYYHGLPLFNMLCSNHGTLIYFPIFYSILSLNKICVFKIRSYVSEAFTFSVGIGEKDNTIEKLKMERLRDYNNQITSALIVQAILPTFEVIAMSTQILLPIFYPSGTTVFIIVYTVIPLYFAPVINPLSTIFLVKPYRRAVLQKIFGRNNVEMTRATIKNNTGMPTSNDQQRPFNTVAPVEHIASEEKHSEKFLNKFNDILLF</sequence>
<keyword evidence="1" id="KW-0812">Transmembrane</keyword>
<name>A0A1I8BY21_MELHA</name>
<dbReference type="SUPFAM" id="SSF81321">
    <property type="entry name" value="Family A G protein-coupled receptor-like"/>
    <property type="match status" value="1"/>
</dbReference>
<keyword evidence="1" id="KW-0472">Membrane</keyword>
<feature type="transmembrane region" description="Helical" evidence="1">
    <location>
        <begin position="79"/>
        <end position="107"/>
    </location>
</feature>
<keyword evidence="2" id="KW-1185">Reference proteome</keyword>
<protein>
    <submittedName>
        <fullName evidence="3">G_PROTEIN_RECEP_F1_2 domain-containing protein</fullName>
    </submittedName>
</protein>
<dbReference type="InterPro" id="IPR019428">
    <property type="entry name" value="7TM_GPCR_serpentine_rcpt_Str"/>
</dbReference>
<feature type="transmembrane region" description="Helical" evidence="1">
    <location>
        <begin position="113"/>
        <end position="138"/>
    </location>
</feature>
<evidence type="ECO:0000313" key="2">
    <source>
        <dbReference type="Proteomes" id="UP000095281"/>
    </source>
</evidence>
<evidence type="ECO:0000256" key="1">
    <source>
        <dbReference type="SAM" id="Phobius"/>
    </source>
</evidence>
<dbReference type="AlphaFoldDB" id="A0A1I8BY21"/>
<dbReference type="WBParaSite" id="MhA1_Contig738.frz3.gene1">
    <property type="protein sequence ID" value="MhA1_Contig738.frz3.gene1"/>
    <property type="gene ID" value="MhA1_Contig738.frz3.gene1"/>
</dbReference>
<evidence type="ECO:0000313" key="3">
    <source>
        <dbReference type="WBParaSite" id="MhA1_Contig738.frz3.gene1"/>
    </source>
</evidence>
<reference evidence="3" key="1">
    <citation type="submission" date="2016-11" db="UniProtKB">
        <authorList>
            <consortium name="WormBaseParasite"/>
        </authorList>
    </citation>
    <scope>IDENTIFICATION</scope>
</reference>
<feature type="transmembrane region" description="Helical" evidence="1">
    <location>
        <begin position="12"/>
        <end position="35"/>
    </location>
</feature>
<accession>A0A1I8BY21</accession>
<organism evidence="2 3">
    <name type="scientific">Meloidogyne hapla</name>
    <name type="common">Root-knot nematode worm</name>
    <dbReference type="NCBI Taxonomy" id="6305"/>
    <lineage>
        <taxon>Eukaryota</taxon>
        <taxon>Metazoa</taxon>
        <taxon>Ecdysozoa</taxon>
        <taxon>Nematoda</taxon>
        <taxon>Chromadorea</taxon>
        <taxon>Rhabditida</taxon>
        <taxon>Tylenchina</taxon>
        <taxon>Tylenchomorpha</taxon>
        <taxon>Tylenchoidea</taxon>
        <taxon>Meloidogynidae</taxon>
        <taxon>Meloidogyninae</taxon>
        <taxon>Meloidogyne</taxon>
    </lineage>
</organism>
<keyword evidence="1" id="KW-1133">Transmembrane helix</keyword>
<dbReference type="Pfam" id="PF10326">
    <property type="entry name" value="7TM_GPCR_Str"/>
    <property type="match status" value="1"/>
</dbReference>
<proteinExistence type="predicted"/>
<dbReference type="Proteomes" id="UP000095281">
    <property type="component" value="Unplaced"/>
</dbReference>